<evidence type="ECO:0000313" key="1">
    <source>
        <dbReference type="EMBL" id="MPC52397.1"/>
    </source>
</evidence>
<dbReference type="Proteomes" id="UP000324222">
    <property type="component" value="Unassembled WGS sequence"/>
</dbReference>
<gene>
    <name evidence="1" type="ORF">E2C01_046265</name>
</gene>
<organism evidence="1 2">
    <name type="scientific">Portunus trituberculatus</name>
    <name type="common">Swimming crab</name>
    <name type="synonym">Neptunus trituberculatus</name>
    <dbReference type="NCBI Taxonomy" id="210409"/>
    <lineage>
        <taxon>Eukaryota</taxon>
        <taxon>Metazoa</taxon>
        <taxon>Ecdysozoa</taxon>
        <taxon>Arthropoda</taxon>
        <taxon>Crustacea</taxon>
        <taxon>Multicrustacea</taxon>
        <taxon>Malacostraca</taxon>
        <taxon>Eumalacostraca</taxon>
        <taxon>Eucarida</taxon>
        <taxon>Decapoda</taxon>
        <taxon>Pleocyemata</taxon>
        <taxon>Brachyura</taxon>
        <taxon>Eubrachyura</taxon>
        <taxon>Portunoidea</taxon>
        <taxon>Portunidae</taxon>
        <taxon>Portuninae</taxon>
        <taxon>Portunus</taxon>
    </lineage>
</organism>
<comment type="caution">
    <text evidence="1">The sequence shown here is derived from an EMBL/GenBank/DDBJ whole genome shotgun (WGS) entry which is preliminary data.</text>
</comment>
<dbReference type="AlphaFoldDB" id="A0A5B7G476"/>
<accession>A0A5B7G476</accession>
<evidence type="ECO:0000313" key="2">
    <source>
        <dbReference type="Proteomes" id="UP000324222"/>
    </source>
</evidence>
<keyword evidence="2" id="KW-1185">Reference proteome</keyword>
<protein>
    <submittedName>
        <fullName evidence="1">Uncharacterized protein</fullName>
    </submittedName>
</protein>
<proteinExistence type="predicted"/>
<dbReference type="EMBL" id="VSRR010010852">
    <property type="protein sequence ID" value="MPC52397.1"/>
    <property type="molecule type" value="Genomic_DNA"/>
</dbReference>
<name>A0A5B7G476_PORTR</name>
<reference evidence="1 2" key="1">
    <citation type="submission" date="2019-05" db="EMBL/GenBank/DDBJ databases">
        <title>Another draft genome of Portunus trituberculatus and its Hox gene families provides insights of decapod evolution.</title>
        <authorList>
            <person name="Jeong J.-H."/>
            <person name="Song I."/>
            <person name="Kim S."/>
            <person name="Choi T."/>
            <person name="Kim D."/>
            <person name="Ryu S."/>
            <person name="Kim W."/>
        </authorList>
    </citation>
    <scope>NUCLEOTIDE SEQUENCE [LARGE SCALE GENOMIC DNA]</scope>
    <source>
        <tissue evidence="1">Muscle</tissue>
    </source>
</reference>
<sequence>MNSYSDPLLTVRLTLASPTHHPPGHLSPAQPPRAGCFSALLQSYQPPGVLAWWACVTPTPDVCLPRPVSGFLLNSGPKTSWGVFSASPLTLLRPAANGTIVQAEAQFAKFV</sequence>